<evidence type="ECO:0000259" key="6">
    <source>
        <dbReference type="Pfam" id="PF01625"/>
    </source>
</evidence>
<dbReference type="PANTHER" id="PTHR43774">
    <property type="entry name" value="PEPTIDE METHIONINE SULFOXIDE REDUCTASE"/>
    <property type="match status" value="1"/>
</dbReference>
<dbReference type="Gene3D" id="3.30.1060.10">
    <property type="entry name" value="Peptide methionine sulphoxide reductase MsrA"/>
    <property type="match status" value="1"/>
</dbReference>
<evidence type="ECO:0000256" key="1">
    <source>
        <dbReference type="ARBA" id="ARBA00005591"/>
    </source>
</evidence>
<dbReference type="InterPro" id="IPR002569">
    <property type="entry name" value="Met_Sox_Rdtase_MsrA_dom"/>
</dbReference>
<accession>A0ABR2WN95</accession>
<evidence type="ECO:0000256" key="3">
    <source>
        <dbReference type="ARBA" id="ARBA00023002"/>
    </source>
</evidence>
<organism evidence="7 8">
    <name type="scientific">Basidiobolus ranarum</name>
    <dbReference type="NCBI Taxonomy" id="34480"/>
    <lineage>
        <taxon>Eukaryota</taxon>
        <taxon>Fungi</taxon>
        <taxon>Fungi incertae sedis</taxon>
        <taxon>Zoopagomycota</taxon>
        <taxon>Entomophthoromycotina</taxon>
        <taxon>Basidiobolomycetes</taxon>
        <taxon>Basidiobolales</taxon>
        <taxon>Basidiobolaceae</taxon>
        <taxon>Basidiobolus</taxon>
    </lineage>
</organism>
<evidence type="ECO:0000256" key="2">
    <source>
        <dbReference type="ARBA" id="ARBA00012502"/>
    </source>
</evidence>
<dbReference type="InterPro" id="IPR036509">
    <property type="entry name" value="Met_Sox_Rdtase_MsrA_sf"/>
</dbReference>
<feature type="chain" id="PRO_5045554512" description="peptide-methionine (S)-S-oxide reductase" evidence="5">
    <location>
        <begin position="18"/>
        <end position="192"/>
    </location>
</feature>
<protein>
    <recommendedName>
        <fullName evidence="2">peptide-methionine (S)-S-oxide reductase</fullName>
        <ecNumber evidence="2">1.8.4.11</ecNumber>
    </recommendedName>
    <alternativeName>
        <fullName evidence="4">Peptide-methionine (S)-S-oxide reductase</fullName>
    </alternativeName>
</protein>
<keyword evidence="8" id="KW-1185">Reference proteome</keyword>
<sequence length="192" mass="22049">MLIHSLKLATTVPFCLARPFSSTALKMSTEKATYAAGCFWGVEKVFQKHFKKEGIQTKVGYTGGVVENPGYRQVCNGDTEHAEAIEILFDPSKVTYDTLTEFFYRMHDPTTANRQGPDVGTQYRSAIFYHTPEQKEIAEKVTKEVQEKHFKGQPIATQIIPAEKFYNAEDYHQQYLDKNPHGYECPTHFLRW</sequence>
<evidence type="ECO:0000256" key="5">
    <source>
        <dbReference type="SAM" id="SignalP"/>
    </source>
</evidence>
<dbReference type="PANTHER" id="PTHR43774:SF1">
    <property type="entry name" value="PEPTIDE METHIONINE SULFOXIDE REDUCTASE MSRA 2"/>
    <property type="match status" value="1"/>
</dbReference>
<comment type="caution">
    <text evidence="7">The sequence shown here is derived from an EMBL/GenBank/DDBJ whole genome shotgun (WGS) entry which is preliminary data.</text>
</comment>
<dbReference type="SUPFAM" id="SSF55068">
    <property type="entry name" value="Peptide methionine sulfoxide reductase"/>
    <property type="match status" value="1"/>
</dbReference>
<dbReference type="EMBL" id="JASJQH010000759">
    <property type="protein sequence ID" value="KAK9763005.1"/>
    <property type="molecule type" value="Genomic_DNA"/>
</dbReference>
<evidence type="ECO:0000256" key="4">
    <source>
        <dbReference type="ARBA" id="ARBA00030643"/>
    </source>
</evidence>
<name>A0ABR2WN95_9FUNG</name>
<keyword evidence="3 7" id="KW-0560">Oxidoreductase</keyword>
<dbReference type="Pfam" id="PF01625">
    <property type="entry name" value="PMSR"/>
    <property type="match status" value="1"/>
</dbReference>
<dbReference type="EC" id="1.8.4.11" evidence="2"/>
<feature type="signal peptide" evidence="5">
    <location>
        <begin position="1"/>
        <end position="17"/>
    </location>
</feature>
<feature type="domain" description="Peptide methionine sulphoxide reductase MsrA" evidence="6">
    <location>
        <begin position="31"/>
        <end position="185"/>
    </location>
</feature>
<dbReference type="GO" id="GO:0008113">
    <property type="term" value="F:peptide-methionine (S)-S-oxide reductase activity"/>
    <property type="evidence" value="ECO:0007669"/>
    <property type="project" value="UniProtKB-EC"/>
</dbReference>
<evidence type="ECO:0000313" key="8">
    <source>
        <dbReference type="Proteomes" id="UP001479436"/>
    </source>
</evidence>
<evidence type="ECO:0000313" key="7">
    <source>
        <dbReference type="EMBL" id="KAK9763005.1"/>
    </source>
</evidence>
<reference evidence="7 8" key="1">
    <citation type="submission" date="2023-04" db="EMBL/GenBank/DDBJ databases">
        <title>Genome of Basidiobolus ranarum AG-B5.</title>
        <authorList>
            <person name="Stajich J.E."/>
            <person name="Carter-House D."/>
            <person name="Gryganskyi A."/>
        </authorList>
    </citation>
    <scope>NUCLEOTIDE SEQUENCE [LARGE SCALE GENOMIC DNA]</scope>
    <source>
        <strain evidence="7 8">AG-B5</strain>
    </source>
</reference>
<gene>
    <name evidence="7" type="primary">mxr1</name>
    <name evidence="7" type="ORF">K7432_010721</name>
</gene>
<dbReference type="HAMAP" id="MF_01401">
    <property type="entry name" value="MsrA"/>
    <property type="match status" value="1"/>
</dbReference>
<dbReference type="Proteomes" id="UP001479436">
    <property type="component" value="Unassembled WGS sequence"/>
</dbReference>
<keyword evidence="5" id="KW-0732">Signal</keyword>
<dbReference type="NCBIfam" id="TIGR00401">
    <property type="entry name" value="msrA"/>
    <property type="match status" value="1"/>
</dbReference>
<comment type="similarity">
    <text evidence="1">Belongs to the MsrA Met sulfoxide reductase family.</text>
</comment>
<proteinExistence type="inferred from homology"/>